<comment type="subcellular location">
    <subcellularLocation>
        <location evidence="1">Nucleus</location>
    </subcellularLocation>
</comment>
<dbReference type="Gene3D" id="3.40.50.12390">
    <property type="match status" value="1"/>
</dbReference>
<feature type="domain" description="Xrn1 N-terminal" evidence="12">
    <location>
        <begin position="2"/>
        <end position="184"/>
    </location>
</feature>
<dbReference type="InterPro" id="IPR004859">
    <property type="entry name" value="Xrn1_N"/>
</dbReference>
<keyword evidence="8" id="KW-0269">Exonuclease</keyword>
<evidence type="ECO:0000256" key="3">
    <source>
        <dbReference type="ARBA" id="ARBA00022472"/>
    </source>
</evidence>
<evidence type="ECO:0000256" key="10">
    <source>
        <dbReference type="ARBA" id="ARBA00023163"/>
    </source>
</evidence>
<dbReference type="AlphaFoldDB" id="A0A7J6V5S0"/>
<keyword evidence="3" id="KW-0806">Transcription termination</keyword>
<dbReference type="CDD" id="cd18673">
    <property type="entry name" value="PIN_XRN1-2-like"/>
    <property type="match status" value="1"/>
</dbReference>
<organism evidence="14 15">
    <name type="scientific">Thalictrum thalictroides</name>
    <name type="common">Rue-anemone</name>
    <name type="synonym">Anemone thalictroides</name>
    <dbReference type="NCBI Taxonomy" id="46969"/>
    <lineage>
        <taxon>Eukaryota</taxon>
        <taxon>Viridiplantae</taxon>
        <taxon>Streptophyta</taxon>
        <taxon>Embryophyta</taxon>
        <taxon>Tracheophyta</taxon>
        <taxon>Spermatophyta</taxon>
        <taxon>Magnoliopsida</taxon>
        <taxon>Ranunculales</taxon>
        <taxon>Ranunculaceae</taxon>
        <taxon>Thalictroideae</taxon>
        <taxon>Thalictrum</taxon>
    </lineage>
</organism>
<keyword evidence="10" id="KW-0804">Transcription</keyword>
<evidence type="ECO:0000256" key="5">
    <source>
        <dbReference type="ARBA" id="ARBA00022664"/>
    </source>
</evidence>
<sequence>MSYEEVFQAIFKYIDRIFSIVRPRKLLFMAIDGVAPRAKMNQQRTRRFKAAKDAADAAAEEERLRSAFESEGEKLSILQTNSPCMDSNIITPGTEFMASLSSALQYYIHLRMNTDPGWRDIKVILSDANVVGEGEHKIMAYIRLQRNRRGFDPNTRHCLYGLDADLIMLALATHEIHFSILREDVRKDYTGKLEGNKKIKYKETRSEEVMDYISRQQFQFFNIWVLREYLQHDMKIPNLKLKADMERLIDDFVFMCVLVGNDFLPHVPSLEISEGAIDLLMNVYKKEFVKMGGYLTDSYKVNLKHVEHFIQAVGSNEDAIFRRRSQVTICLHS</sequence>
<evidence type="ECO:0000256" key="4">
    <source>
        <dbReference type="ARBA" id="ARBA00022552"/>
    </source>
</evidence>
<evidence type="ECO:0000313" key="15">
    <source>
        <dbReference type="Proteomes" id="UP000554482"/>
    </source>
</evidence>
<evidence type="ECO:0000259" key="12">
    <source>
        <dbReference type="Pfam" id="PF03159"/>
    </source>
</evidence>
<name>A0A7J6V5S0_THATH</name>
<evidence type="ECO:0000256" key="11">
    <source>
        <dbReference type="ARBA" id="ARBA00023242"/>
    </source>
</evidence>
<dbReference type="FunFam" id="3.40.50.12390:FF:000005">
    <property type="entry name" value="5'-3' exoribonuclease 2"/>
    <property type="match status" value="1"/>
</dbReference>
<feature type="domain" description="Xrn1 helical" evidence="13">
    <location>
        <begin position="243"/>
        <end position="326"/>
    </location>
</feature>
<dbReference type="GO" id="GO:0006353">
    <property type="term" value="P:DNA-templated transcription termination"/>
    <property type="evidence" value="ECO:0007669"/>
    <property type="project" value="UniProtKB-KW"/>
</dbReference>
<dbReference type="GO" id="GO:0006397">
    <property type="term" value="P:mRNA processing"/>
    <property type="evidence" value="ECO:0007669"/>
    <property type="project" value="UniProtKB-KW"/>
</dbReference>
<evidence type="ECO:0000256" key="9">
    <source>
        <dbReference type="ARBA" id="ARBA00023015"/>
    </source>
</evidence>
<evidence type="ECO:0000256" key="1">
    <source>
        <dbReference type="ARBA" id="ARBA00004123"/>
    </source>
</evidence>
<dbReference type="GO" id="GO:0005634">
    <property type="term" value="C:nucleus"/>
    <property type="evidence" value="ECO:0007669"/>
    <property type="project" value="UniProtKB-SubCell"/>
</dbReference>
<proteinExistence type="predicted"/>
<keyword evidence="7" id="KW-0378">Hydrolase</keyword>
<dbReference type="Pfam" id="PF03159">
    <property type="entry name" value="XRN_N"/>
    <property type="match status" value="1"/>
</dbReference>
<dbReference type="GO" id="GO:0004534">
    <property type="term" value="F:5'-3' RNA exonuclease activity"/>
    <property type="evidence" value="ECO:0007669"/>
    <property type="project" value="TreeGrafter"/>
</dbReference>
<evidence type="ECO:0000256" key="7">
    <source>
        <dbReference type="ARBA" id="ARBA00022801"/>
    </source>
</evidence>
<dbReference type="EMBL" id="JABWDY010038370">
    <property type="protein sequence ID" value="KAF5179762.1"/>
    <property type="molecule type" value="Genomic_DNA"/>
</dbReference>
<evidence type="ECO:0000256" key="2">
    <source>
        <dbReference type="ARBA" id="ARBA00013845"/>
    </source>
</evidence>
<dbReference type="OrthoDB" id="372487at2759"/>
<evidence type="ECO:0000256" key="6">
    <source>
        <dbReference type="ARBA" id="ARBA00022722"/>
    </source>
</evidence>
<dbReference type="GO" id="GO:0006364">
    <property type="term" value="P:rRNA processing"/>
    <property type="evidence" value="ECO:0007669"/>
    <property type="project" value="UniProtKB-KW"/>
</dbReference>
<keyword evidence="11" id="KW-0539">Nucleus</keyword>
<keyword evidence="9" id="KW-0805">Transcription regulation</keyword>
<dbReference type="InterPro" id="IPR041412">
    <property type="entry name" value="Xrn1_helical"/>
</dbReference>
<keyword evidence="5" id="KW-0507">mRNA processing</keyword>
<evidence type="ECO:0000256" key="8">
    <source>
        <dbReference type="ARBA" id="ARBA00022839"/>
    </source>
</evidence>
<dbReference type="PANTHER" id="PTHR12341:SF53">
    <property type="entry name" value="5'-3' EXORIBONUCLEASE"/>
    <property type="match status" value="1"/>
</dbReference>
<evidence type="ECO:0000313" key="14">
    <source>
        <dbReference type="EMBL" id="KAF5179762.1"/>
    </source>
</evidence>
<dbReference type="Pfam" id="PF17846">
    <property type="entry name" value="XRN_M"/>
    <property type="match status" value="1"/>
</dbReference>
<evidence type="ECO:0000259" key="13">
    <source>
        <dbReference type="Pfam" id="PF17846"/>
    </source>
</evidence>
<dbReference type="InterPro" id="IPR027073">
    <property type="entry name" value="5_3_exoribonuclease"/>
</dbReference>
<keyword evidence="6" id="KW-0540">Nuclease</keyword>
<dbReference type="PANTHER" id="PTHR12341">
    <property type="entry name" value="5'-&gt;3' EXORIBONUCLEASE"/>
    <property type="match status" value="1"/>
</dbReference>
<comment type="caution">
    <text evidence="14">The sequence shown here is derived from an EMBL/GenBank/DDBJ whole genome shotgun (WGS) entry which is preliminary data.</text>
</comment>
<gene>
    <name evidence="14" type="ORF">FRX31_030652</name>
</gene>
<dbReference type="Proteomes" id="UP000554482">
    <property type="component" value="Unassembled WGS sequence"/>
</dbReference>
<keyword evidence="4" id="KW-0698">rRNA processing</keyword>
<reference evidence="14 15" key="1">
    <citation type="submission" date="2020-06" db="EMBL/GenBank/DDBJ databases">
        <title>Transcriptomic and genomic resources for Thalictrum thalictroides and T. hernandezii: Facilitating candidate gene discovery in an emerging model plant lineage.</title>
        <authorList>
            <person name="Arias T."/>
            <person name="Riano-Pachon D.M."/>
            <person name="Di Stilio V.S."/>
        </authorList>
    </citation>
    <scope>NUCLEOTIDE SEQUENCE [LARGE SCALE GENOMIC DNA]</scope>
    <source>
        <strain evidence="15">cv. WT478/WT964</strain>
        <tissue evidence="14">Leaves</tissue>
    </source>
</reference>
<dbReference type="GO" id="GO:0000956">
    <property type="term" value="P:nuclear-transcribed mRNA catabolic process"/>
    <property type="evidence" value="ECO:0007669"/>
    <property type="project" value="TreeGrafter"/>
</dbReference>
<protein>
    <recommendedName>
        <fullName evidence="2">5'-3' exoribonuclease 2</fullName>
    </recommendedName>
</protein>
<dbReference type="GO" id="GO:0003723">
    <property type="term" value="F:RNA binding"/>
    <property type="evidence" value="ECO:0007669"/>
    <property type="project" value="TreeGrafter"/>
</dbReference>
<keyword evidence="15" id="KW-1185">Reference proteome</keyword>
<accession>A0A7J6V5S0</accession>